<dbReference type="InterPro" id="IPR006121">
    <property type="entry name" value="HMA_dom"/>
</dbReference>
<proteinExistence type="predicted"/>
<name>B9S9A4_RICCO</name>
<dbReference type="Pfam" id="PF00403">
    <property type="entry name" value="HMA"/>
    <property type="match status" value="1"/>
</dbReference>
<evidence type="ECO:0000313" key="4">
    <source>
        <dbReference type="Proteomes" id="UP000008311"/>
    </source>
</evidence>
<dbReference type="InParanoid" id="B9S9A4"/>
<dbReference type="Gene3D" id="3.30.70.100">
    <property type="match status" value="1"/>
</dbReference>
<reference evidence="4" key="1">
    <citation type="journal article" date="2010" name="Nat. Biotechnol.">
        <title>Draft genome sequence of the oilseed species Ricinus communis.</title>
        <authorList>
            <person name="Chan A.P."/>
            <person name="Crabtree J."/>
            <person name="Zhao Q."/>
            <person name="Lorenzi H."/>
            <person name="Orvis J."/>
            <person name="Puiu D."/>
            <person name="Melake-Berhan A."/>
            <person name="Jones K.M."/>
            <person name="Redman J."/>
            <person name="Chen G."/>
            <person name="Cahoon E.B."/>
            <person name="Gedil M."/>
            <person name="Stanke M."/>
            <person name="Haas B.J."/>
            <person name="Wortman J.R."/>
            <person name="Fraser-Liggett C.M."/>
            <person name="Ravel J."/>
            <person name="Rabinowicz P.D."/>
        </authorList>
    </citation>
    <scope>NUCLEOTIDE SEQUENCE [LARGE SCALE GENOMIC DNA]</scope>
    <source>
        <strain evidence="4">cv. Hale</strain>
    </source>
</reference>
<dbReference type="SUPFAM" id="SSF55008">
    <property type="entry name" value="HMA, heavy metal-associated domain"/>
    <property type="match status" value="1"/>
</dbReference>
<dbReference type="InterPro" id="IPR036163">
    <property type="entry name" value="HMA_dom_sf"/>
</dbReference>
<dbReference type="eggNOG" id="KOG1603">
    <property type="taxonomic scope" value="Eukaryota"/>
</dbReference>
<dbReference type="PROSITE" id="PS50846">
    <property type="entry name" value="HMA_2"/>
    <property type="match status" value="1"/>
</dbReference>
<dbReference type="GO" id="GO:0046872">
    <property type="term" value="F:metal ion binding"/>
    <property type="evidence" value="ECO:0007669"/>
    <property type="project" value="UniProtKB-KW"/>
</dbReference>
<feature type="domain" description="HMA" evidence="2">
    <location>
        <begin position="1"/>
        <end position="62"/>
    </location>
</feature>
<evidence type="ECO:0000256" key="1">
    <source>
        <dbReference type="ARBA" id="ARBA00022723"/>
    </source>
</evidence>
<evidence type="ECO:0000313" key="3">
    <source>
        <dbReference type="EMBL" id="EEF39873.1"/>
    </source>
</evidence>
<protein>
    <submittedName>
        <fullName evidence="3">Copper ion binding protein, putative</fullName>
    </submittedName>
</protein>
<evidence type="ECO:0000259" key="2">
    <source>
        <dbReference type="PROSITE" id="PS50846"/>
    </source>
</evidence>
<dbReference type="PANTHER" id="PTHR22814">
    <property type="entry name" value="COPPER TRANSPORT PROTEIN ATOX1-RELATED"/>
    <property type="match status" value="1"/>
</dbReference>
<accession>B9S9A4</accession>
<dbReference type="EMBL" id="EQ973895">
    <property type="protein sequence ID" value="EEF39873.1"/>
    <property type="molecule type" value="Genomic_DNA"/>
</dbReference>
<sequence length="146" mass="17218">MTEMRVHMDCAGCETKIKKALQKLDGVDDIDIDMTMQKVTVMGWADQKKVLKAVRKTGRRAELWPYPYNPEYYNFKQQYQYQQQQETQPEVTYYATQYSTSSYNYRKHGYSNEDYGYYQTPPYSMAVDEQATAMFSDENPHACSIM</sequence>
<keyword evidence="4" id="KW-1185">Reference proteome</keyword>
<keyword evidence="1" id="KW-0479">Metal-binding</keyword>
<dbReference type="PANTHER" id="PTHR22814:SF312">
    <property type="entry name" value="HEAVY METAL-ASSOCIATED ISOPRENYLATED PLANT PROTEIN 29"/>
    <property type="match status" value="1"/>
</dbReference>
<gene>
    <name evidence="3" type="ORF">RCOM_1015000</name>
</gene>
<dbReference type="AlphaFoldDB" id="B9S9A4"/>
<dbReference type="CDD" id="cd00371">
    <property type="entry name" value="HMA"/>
    <property type="match status" value="1"/>
</dbReference>
<dbReference type="Proteomes" id="UP000008311">
    <property type="component" value="Unassembled WGS sequence"/>
</dbReference>
<organism evidence="3 4">
    <name type="scientific">Ricinus communis</name>
    <name type="common">Castor bean</name>
    <dbReference type="NCBI Taxonomy" id="3988"/>
    <lineage>
        <taxon>Eukaryota</taxon>
        <taxon>Viridiplantae</taxon>
        <taxon>Streptophyta</taxon>
        <taxon>Embryophyta</taxon>
        <taxon>Tracheophyta</taxon>
        <taxon>Spermatophyta</taxon>
        <taxon>Magnoliopsida</taxon>
        <taxon>eudicotyledons</taxon>
        <taxon>Gunneridae</taxon>
        <taxon>Pentapetalae</taxon>
        <taxon>rosids</taxon>
        <taxon>fabids</taxon>
        <taxon>Malpighiales</taxon>
        <taxon>Euphorbiaceae</taxon>
        <taxon>Acalyphoideae</taxon>
        <taxon>Acalypheae</taxon>
        <taxon>Ricinus</taxon>
    </lineage>
</organism>